<dbReference type="InterPro" id="IPR004843">
    <property type="entry name" value="Calcineurin-like_PHP"/>
</dbReference>
<reference evidence="2" key="1">
    <citation type="submission" date="2021-12" db="EMBL/GenBank/DDBJ databases">
        <authorList>
            <person name="Li Y."/>
        </authorList>
    </citation>
    <scope>NUCLEOTIDE SEQUENCE</scope>
    <source>
        <strain evidence="2">DKSPLA3</strain>
    </source>
</reference>
<dbReference type="CDD" id="cd00838">
    <property type="entry name" value="MPP_superfamily"/>
    <property type="match status" value="1"/>
</dbReference>
<dbReference type="RefSeq" id="WP_231813689.1">
    <property type="nucleotide sequence ID" value="NZ_JAJOZR010000005.1"/>
</dbReference>
<dbReference type="GO" id="GO:0016787">
    <property type="term" value="F:hydrolase activity"/>
    <property type="evidence" value="ECO:0007669"/>
    <property type="project" value="InterPro"/>
</dbReference>
<evidence type="ECO:0000259" key="1">
    <source>
        <dbReference type="Pfam" id="PF00149"/>
    </source>
</evidence>
<name>A0A9X1NRT0_9HYPH</name>
<keyword evidence="3" id="KW-1185">Reference proteome</keyword>
<dbReference type="Pfam" id="PF00149">
    <property type="entry name" value="Metallophos"/>
    <property type="match status" value="1"/>
</dbReference>
<feature type="domain" description="Calcineurin-like phosphoesterase" evidence="1">
    <location>
        <begin position="8"/>
        <end position="122"/>
    </location>
</feature>
<dbReference type="EMBL" id="JAJOZR010000005">
    <property type="protein sequence ID" value="MCD7109238.1"/>
    <property type="molecule type" value="Genomic_DNA"/>
</dbReference>
<organism evidence="2 3">
    <name type="scientific">Rhizobium quercicola</name>
    <dbReference type="NCBI Taxonomy" id="2901226"/>
    <lineage>
        <taxon>Bacteria</taxon>
        <taxon>Pseudomonadati</taxon>
        <taxon>Pseudomonadota</taxon>
        <taxon>Alphaproteobacteria</taxon>
        <taxon>Hyphomicrobiales</taxon>
        <taxon>Rhizobiaceae</taxon>
        <taxon>Rhizobium/Agrobacterium group</taxon>
        <taxon>Rhizobium</taxon>
    </lineage>
</organism>
<comment type="caution">
    <text evidence="2">The sequence shown here is derived from an EMBL/GenBank/DDBJ whole genome shotgun (WGS) entry which is preliminary data.</text>
</comment>
<dbReference type="AlphaFoldDB" id="A0A9X1NRT0"/>
<dbReference type="SUPFAM" id="SSF56300">
    <property type="entry name" value="Metallo-dependent phosphatases"/>
    <property type="match status" value="1"/>
</dbReference>
<accession>A0A9X1NRT0</accession>
<evidence type="ECO:0000313" key="2">
    <source>
        <dbReference type="EMBL" id="MCD7109238.1"/>
    </source>
</evidence>
<dbReference type="Proteomes" id="UP001139089">
    <property type="component" value="Unassembled WGS sequence"/>
</dbReference>
<gene>
    <name evidence="2" type="ORF">LRX75_09285</name>
</gene>
<dbReference type="Gene3D" id="3.60.21.10">
    <property type="match status" value="2"/>
</dbReference>
<protein>
    <submittedName>
        <fullName evidence="2">Metallophosphoesterase</fullName>
    </submittedName>
</protein>
<dbReference type="InterPro" id="IPR029052">
    <property type="entry name" value="Metallo-depent_PP-like"/>
</dbReference>
<sequence length="576" mass="61430">MPFQEFPPIAVIADAHVHDPAADFGFPGAARTGGLSVRPLTEAARSTRVFNESLAAFRTALDDVASRGIRHVVLLGDYTDDGQVATTASVAAILKDYGERHGLVFFALPGNHDIFADAGRHRTKRFLNANGSSAVVTSHPVTVSRDALPPGIPHDRAVTVSPAMFCPGYPDGLTPVAAHGYFPQPSYRHWETPFGVDGNAEGRMFTAVSSSGATRRPLMEASYLVEPVDGLWLLMIDANVFVPIDGSDDWVDSTSAGWNAMLVHKRHVIDWMADVGARAARLGKRLVAFSHYPALDPLDGTRAAEVALLGPTATSGRIPAEAVGEAFIAAGIALHFSGHLHVNDTARMRRGSGFLVNVAVPSLVGFPPAYKILRLGEGGAEIETVSLGEMPMDAAIGALYAAEAQHTGVKTGGMAEAVRYGDFLSAHIGHLAWRRHLKREWPAMLAALLRAATLGDLAGLAVRPAVSMEDAVALLPAAHDRTQASQEGEPAALPAIAFLGDWYRLRMASDAGLASVSPPRLRFYDRLSALYQAQAWPDGSAQGGIAAMLVLFEAYRSGLPSKDFRIDLQTGEFTVR</sequence>
<evidence type="ECO:0000313" key="3">
    <source>
        <dbReference type="Proteomes" id="UP001139089"/>
    </source>
</evidence>
<proteinExistence type="predicted"/>